<dbReference type="InterPro" id="IPR010033">
    <property type="entry name" value="HAD_SF_ppase_IIIC"/>
</dbReference>
<dbReference type="EMBL" id="KK207940">
    <property type="protein sequence ID" value="EZF47807.1"/>
    <property type="molecule type" value="Genomic_DNA"/>
</dbReference>
<dbReference type="NCBIfam" id="TIGR01681">
    <property type="entry name" value="HAD-SF-IIIC"/>
    <property type="match status" value="1"/>
</dbReference>
<evidence type="ECO:0000313" key="2">
    <source>
        <dbReference type="EMBL" id="EZF47807.1"/>
    </source>
</evidence>
<protein>
    <submittedName>
        <fullName evidence="2">Magnesium-dependent phosphatase-1</fullName>
    </submittedName>
</protein>
<dbReference type="CDD" id="cd07501">
    <property type="entry name" value="HAD_MDP-1_like"/>
    <property type="match status" value="1"/>
</dbReference>
<dbReference type="InterPro" id="IPR010036">
    <property type="entry name" value="MDP_1_eu_arc"/>
</dbReference>
<accession>A0A022VNE0</accession>
<gene>
    <name evidence="2" type="ORF">H103_08536</name>
</gene>
<dbReference type="SUPFAM" id="SSF51161">
    <property type="entry name" value="Trimeric LpxA-like enzymes"/>
    <property type="match status" value="1"/>
</dbReference>
<proteinExistence type="predicted"/>
<dbReference type="Gene3D" id="3.40.50.1000">
    <property type="entry name" value="HAD superfamily/HAD-like"/>
    <property type="match status" value="1"/>
</dbReference>
<organism evidence="2">
    <name type="scientific">Trichophyton rubrum CBS 288.86</name>
    <dbReference type="NCBI Taxonomy" id="1215330"/>
    <lineage>
        <taxon>Eukaryota</taxon>
        <taxon>Fungi</taxon>
        <taxon>Dikarya</taxon>
        <taxon>Ascomycota</taxon>
        <taxon>Pezizomycotina</taxon>
        <taxon>Eurotiomycetes</taxon>
        <taxon>Eurotiomycetidae</taxon>
        <taxon>Onygenales</taxon>
        <taxon>Arthrodermataceae</taxon>
        <taxon>Trichophyton</taxon>
    </lineage>
</organism>
<feature type="compositionally biased region" description="Pro residues" evidence="1">
    <location>
        <begin position="268"/>
        <end position="277"/>
    </location>
</feature>
<dbReference type="FunFam" id="3.40.50.1000:FF:000155">
    <property type="entry name" value="Putative magnesium dependent phosphatase"/>
    <property type="match status" value="1"/>
</dbReference>
<dbReference type="SFLD" id="SFLDG01129">
    <property type="entry name" value="C1.5:_HAD__Beta-PGM__Phosphata"/>
    <property type="match status" value="1"/>
</dbReference>
<dbReference type="PANTHER" id="PTHR17901:SF14">
    <property type="entry name" value="MAGNESIUM-DEPENDENT PHOSPHATASE 1"/>
    <property type="match status" value="1"/>
</dbReference>
<dbReference type="NCBIfam" id="TIGR01685">
    <property type="entry name" value="MDP-1"/>
    <property type="match status" value="1"/>
</dbReference>
<dbReference type="Proteomes" id="UP000023758">
    <property type="component" value="Unassembled WGS sequence"/>
</dbReference>
<dbReference type="SFLD" id="SFLDG01131">
    <property type="entry name" value="C1.5.2:_MDP_Like"/>
    <property type="match status" value="1"/>
</dbReference>
<dbReference type="InterPro" id="IPR011004">
    <property type="entry name" value="Trimer_LpxA-like_sf"/>
</dbReference>
<dbReference type="OrthoDB" id="2865258at2759"/>
<evidence type="ECO:0000256" key="1">
    <source>
        <dbReference type="SAM" id="MobiDB-lite"/>
    </source>
</evidence>
<dbReference type="InterPro" id="IPR035679">
    <property type="entry name" value="MDP-1_euk"/>
</dbReference>
<dbReference type="InterPro" id="IPR036412">
    <property type="entry name" value="HAD-like_sf"/>
</dbReference>
<dbReference type="AlphaFoldDB" id="A0A022VNE0"/>
<sequence>MVKNKGSNSAKVPLPLALEAPYAAPATFNDGLPLPKIFVFDLDYTLWPFWVDTHVSAPIKAKDNNSRCVDRWGESFSFYPAVHSILQACRARSIPVSLASRTNTPDLARDVLKALHIIPSFTDNPAADSRSIRALDYFEHIQIYPGTKTQHFTRIQQSSGLKYEDMLFFDDESRNKNVQVELGVTFCLVKDGITKEEVDRGVWEWRKRMGISQTDRKSAEEKNQSLMLQIGACVDINHLVTASQLTNLQLHREITMSTRVSSSTHRPPAAPSIPRPPLNVHPSVTISETAYFQGVHPISVGAGTVIHPRAKLLSFKGPVSIGEGCIIGEKSVIGGPVTSNSGLSTPSTPSTPGTPLDFGSNIESAAPDRITTIIENSVSIGPLATVSAGAHLYSASAIEASAFISKDVKVGRHAKICTSCLIPEGDTVEAWTVVWGGGRAGGSLGGKLQRRKRAAGNTDDNRTLHSLNGGLVETGRLVALNRERESLTKLIGISSGRR</sequence>
<dbReference type="Gene3D" id="2.160.10.10">
    <property type="entry name" value="Hexapeptide repeat proteins"/>
    <property type="match status" value="1"/>
</dbReference>
<dbReference type="Pfam" id="PF12689">
    <property type="entry name" value="Acid_PPase"/>
    <property type="match status" value="1"/>
</dbReference>
<feature type="region of interest" description="Disordered" evidence="1">
    <location>
        <begin position="258"/>
        <end position="277"/>
    </location>
</feature>
<dbReference type="InterPro" id="IPR023214">
    <property type="entry name" value="HAD_sf"/>
</dbReference>
<dbReference type="SFLD" id="SFLDS00003">
    <property type="entry name" value="Haloacid_Dehalogenase"/>
    <property type="match status" value="1"/>
</dbReference>
<dbReference type="PANTHER" id="PTHR17901">
    <property type="entry name" value="MAGNESIUM-DEPENDENT PHOSPHATASE 1 MDP1"/>
    <property type="match status" value="1"/>
</dbReference>
<dbReference type="SUPFAM" id="SSF56784">
    <property type="entry name" value="HAD-like"/>
    <property type="match status" value="1"/>
</dbReference>
<dbReference type="HOGENOM" id="CLU_547671_0_0_1"/>
<name>A0A022VNE0_TRIRU</name>
<reference evidence="2" key="1">
    <citation type="submission" date="2014-02" db="EMBL/GenBank/DDBJ databases">
        <title>The Genome Sequence of Trichophyton rubrum (morphotype fischeri) CBS 288.86.</title>
        <authorList>
            <consortium name="The Broad Institute Genomics Platform"/>
            <person name="Cuomo C.A."/>
            <person name="White T.C."/>
            <person name="Graser Y."/>
            <person name="Martinez-Rossi N."/>
            <person name="Heitman J."/>
            <person name="Young S.K."/>
            <person name="Zeng Q."/>
            <person name="Gargeya S."/>
            <person name="Abouelleil A."/>
            <person name="Alvarado L."/>
            <person name="Chapman S.B."/>
            <person name="Gainer-Dewar J."/>
            <person name="Goldberg J."/>
            <person name="Griggs A."/>
            <person name="Gujja S."/>
            <person name="Hansen M."/>
            <person name="Howarth C."/>
            <person name="Imamovic A."/>
            <person name="Larimer J."/>
            <person name="Martinez D."/>
            <person name="Murphy C."/>
            <person name="Pearson M.D."/>
            <person name="Persinoti G."/>
            <person name="Poon T."/>
            <person name="Priest M."/>
            <person name="Roberts A.D."/>
            <person name="Saif S."/>
            <person name="Shea T.D."/>
            <person name="Sykes S.N."/>
            <person name="Wortman J."/>
            <person name="Nusbaum C."/>
            <person name="Birren B."/>
        </authorList>
    </citation>
    <scope>NUCLEOTIDE SEQUENCE [LARGE SCALE GENOMIC DNA]</scope>
    <source>
        <strain evidence="2">CBS 288.86</strain>
    </source>
</reference>
<dbReference type="GO" id="GO:0003993">
    <property type="term" value="F:acid phosphatase activity"/>
    <property type="evidence" value="ECO:0007669"/>
    <property type="project" value="TreeGrafter"/>
</dbReference>